<feature type="domain" description="Fork-head" evidence="9">
    <location>
        <begin position="66"/>
        <end position="165"/>
    </location>
</feature>
<evidence type="ECO:0000313" key="11">
    <source>
        <dbReference type="Proteomes" id="UP000694390"/>
    </source>
</evidence>
<feature type="compositionally biased region" description="Pro residues" evidence="8">
    <location>
        <begin position="201"/>
        <end position="213"/>
    </location>
</feature>
<dbReference type="AlphaFoldDB" id="A0A8C4YMU7"/>
<proteinExistence type="predicted"/>
<keyword evidence="6 7" id="KW-0539">Nucleus</keyword>
<evidence type="ECO:0000256" key="2">
    <source>
        <dbReference type="ARBA" id="ARBA00023015"/>
    </source>
</evidence>
<feature type="region of interest" description="Disordered" evidence="8">
    <location>
        <begin position="179"/>
        <end position="283"/>
    </location>
</feature>
<feature type="DNA-binding region" description="Fork-head" evidence="7">
    <location>
        <begin position="66"/>
        <end position="165"/>
    </location>
</feature>
<dbReference type="FunFam" id="1.10.10.10:FF:000278">
    <property type="entry name" value="Forkhead box protein H1"/>
    <property type="match status" value="1"/>
</dbReference>
<evidence type="ECO:0000256" key="8">
    <source>
        <dbReference type="SAM" id="MobiDB-lite"/>
    </source>
</evidence>
<dbReference type="GO" id="GO:0032444">
    <property type="term" value="C:activin responsive factor complex"/>
    <property type="evidence" value="ECO:0007669"/>
    <property type="project" value="TreeGrafter"/>
</dbReference>
<feature type="region of interest" description="Disordered" evidence="8">
    <location>
        <begin position="1"/>
        <end position="64"/>
    </location>
</feature>
<dbReference type="PROSITE" id="PS00658">
    <property type="entry name" value="FORK_HEAD_2"/>
    <property type="match status" value="1"/>
</dbReference>
<reference evidence="10" key="3">
    <citation type="submission" date="2025-09" db="UniProtKB">
        <authorList>
            <consortium name="Ensembl"/>
        </authorList>
    </citation>
    <scope>IDENTIFICATION</scope>
</reference>
<dbReference type="Ensembl" id="ENSGEVT00005028754.1">
    <property type="protein sequence ID" value="ENSGEVP00005027334.1"/>
    <property type="gene ID" value="ENSGEVG00005019348.1"/>
</dbReference>
<evidence type="ECO:0000256" key="1">
    <source>
        <dbReference type="ARBA" id="ARBA00004123"/>
    </source>
</evidence>
<name>A0A8C4YMU7_9SAUR</name>
<feature type="compositionally biased region" description="Polar residues" evidence="8">
    <location>
        <begin position="187"/>
        <end position="197"/>
    </location>
</feature>
<evidence type="ECO:0000256" key="6">
    <source>
        <dbReference type="ARBA" id="ARBA00023242"/>
    </source>
</evidence>
<dbReference type="OrthoDB" id="5954824at2759"/>
<sequence>MAPDAPTGELPTAAAGAGPSPSHAPGAWPGLTDPGPAGHPAPQRQPQRRAMEQTPPKKKRYSRHRKPPYTYLAMIALVIQASPGRKLKLSQIIQEIGALFPFFTAGYQGWKDSIRHNLSSNRCFSKLLKDPAKPKAKGNFWTVDVSQIPPDALKLQNTAISRQEAASFASDLAPFILHGQPYRGGPQQLQPAASVDTSAPEPSPFLLPSPPALRAPGSPSCPSRGPGIPRTRSSSASTLPLDEKSPGSPQAPALAKRPRLLHAFPSNSSDSEGSMCRTPPVSPGPQLPHSYAMGLPPLIPTCFSFPPIPGLPYLSCCPAAYVSPAYWDLLPQPSPAPPPPLLGVPMDLDGPFPALPPSKASHTPHQAPLPWHSQQLVLPQYGGF</sequence>
<dbReference type="Pfam" id="PF00250">
    <property type="entry name" value="Forkhead"/>
    <property type="match status" value="1"/>
</dbReference>
<dbReference type="PANTHER" id="PTHR47316:SF1">
    <property type="entry name" value="FORKHEAD BOX PROTEIN H1"/>
    <property type="match status" value="1"/>
</dbReference>
<dbReference type="InterPro" id="IPR036388">
    <property type="entry name" value="WH-like_DNA-bd_sf"/>
</dbReference>
<evidence type="ECO:0000256" key="7">
    <source>
        <dbReference type="PROSITE-ProRule" id="PRU00089"/>
    </source>
</evidence>
<dbReference type="PRINTS" id="PR00053">
    <property type="entry name" value="FORKHEAD"/>
</dbReference>
<dbReference type="Gene3D" id="1.10.10.10">
    <property type="entry name" value="Winged helix-like DNA-binding domain superfamily/Winged helix DNA-binding domain"/>
    <property type="match status" value="1"/>
</dbReference>
<keyword evidence="11" id="KW-1185">Reference proteome</keyword>
<feature type="compositionally biased region" description="Low complexity" evidence="8">
    <location>
        <begin position="13"/>
        <end position="30"/>
    </location>
</feature>
<keyword evidence="3 7" id="KW-0238">DNA-binding</keyword>
<dbReference type="SMART" id="SM00339">
    <property type="entry name" value="FH"/>
    <property type="match status" value="1"/>
</dbReference>
<evidence type="ECO:0000259" key="9">
    <source>
        <dbReference type="PROSITE" id="PS50039"/>
    </source>
</evidence>
<feature type="compositionally biased region" description="Low complexity" evidence="8">
    <location>
        <begin position="214"/>
        <end position="230"/>
    </location>
</feature>
<dbReference type="SUPFAM" id="SSF46785">
    <property type="entry name" value="Winged helix' DNA-binding domain"/>
    <property type="match status" value="1"/>
</dbReference>
<dbReference type="GO" id="GO:0000976">
    <property type="term" value="F:transcription cis-regulatory region binding"/>
    <property type="evidence" value="ECO:0007669"/>
    <property type="project" value="TreeGrafter"/>
</dbReference>
<dbReference type="Proteomes" id="UP000694390">
    <property type="component" value="Chromosome 2"/>
</dbReference>
<evidence type="ECO:0000256" key="5">
    <source>
        <dbReference type="ARBA" id="ARBA00023163"/>
    </source>
</evidence>
<evidence type="ECO:0000313" key="10">
    <source>
        <dbReference type="Ensembl" id="ENSGEVP00005027334.1"/>
    </source>
</evidence>
<gene>
    <name evidence="10" type="primary">LOC115645082</name>
</gene>
<dbReference type="InterPro" id="IPR052327">
    <property type="entry name" value="Activin_resp_transcr_regulator"/>
</dbReference>
<dbReference type="GeneTree" id="ENSGT00940000159537"/>
<evidence type="ECO:0000256" key="4">
    <source>
        <dbReference type="ARBA" id="ARBA00023159"/>
    </source>
</evidence>
<dbReference type="GO" id="GO:0046332">
    <property type="term" value="F:SMAD binding"/>
    <property type="evidence" value="ECO:0007669"/>
    <property type="project" value="UniProtKB-ARBA"/>
</dbReference>
<dbReference type="InterPro" id="IPR036390">
    <property type="entry name" value="WH_DNA-bd_sf"/>
</dbReference>
<dbReference type="PROSITE" id="PS50039">
    <property type="entry name" value="FORK_HEAD_3"/>
    <property type="match status" value="1"/>
</dbReference>
<keyword evidence="5" id="KW-0804">Transcription</keyword>
<dbReference type="InterPro" id="IPR001766">
    <property type="entry name" value="Fork_head_dom"/>
</dbReference>
<dbReference type="InterPro" id="IPR030456">
    <property type="entry name" value="TF_fork_head_CS_2"/>
</dbReference>
<dbReference type="GO" id="GO:0001228">
    <property type="term" value="F:DNA-binding transcription activator activity, RNA polymerase II-specific"/>
    <property type="evidence" value="ECO:0007669"/>
    <property type="project" value="TreeGrafter"/>
</dbReference>
<keyword evidence="4" id="KW-0010">Activator</keyword>
<accession>A0A8C4YMU7</accession>
<dbReference type="InterPro" id="IPR047511">
    <property type="entry name" value="FH_FOXH1"/>
</dbReference>
<reference evidence="10" key="1">
    <citation type="submission" date="2019-06" db="EMBL/GenBank/DDBJ databases">
        <title>G10K-VGP Goodes thornscrub tortoise genome, primary haplotype.</title>
        <authorList>
            <person name="Murphy B."/>
            <person name="Edwards T."/>
            <person name="Rhie A."/>
            <person name="Koren S."/>
            <person name="Phillippy A."/>
            <person name="Fedrigo O."/>
            <person name="Haase B."/>
            <person name="Mountcastle J."/>
            <person name="Lewin H."/>
            <person name="Damas J."/>
            <person name="Howe K."/>
            <person name="Formenti G."/>
            <person name="Myers G."/>
            <person name="Durbin R."/>
            <person name="Jarvis E.D."/>
        </authorList>
    </citation>
    <scope>NUCLEOTIDE SEQUENCE [LARGE SCALE GENOMIC DNA]</scope>
</reference>
<keyword evidence="2" id="KW-0805">Transcription regulation</keyword>
<protein>
    <submittedName>
        <fullName evidence="10">Forkhead box H1</fullName>
    </submittedName>
</protein>
<evidence type="ECO:0000256" key="3">
    <source>
        <dbReference type="ARBA" id="ARBA00023125"/>
    </source>
</evidence>
<dbReference type="PANTHER" id="PTHR47316">
    <property type="entry name" value="FORKHEAD BOX PROTEIN H1"/>
    <property type="match status" value="1"/>
</dbReference>
<organism evidence="10 11">
    <name type="scientific">Gopherus evgoodei</name>
    <name type="common">Goodes thornscrub tortoise</name>
    <dbReference type="NCBI Taxonomy" id="1825980"/>
    <lineage>
        <taxon>Eukaryota</taxon>
        <taxon>Metazoa</taxon>
        <taxon>Chordata</taxon>
        <taxon>Craniata</taxon>
        <taxon>Vertebrata</taxon>
        <taxon>Euteleostomi</taxon>
        <taxon>Archelosauria</taxon>
        <taxon>Testudinata</taxon>
        <taxon>Testudines</taxon>
        <taxon>Cryptodira</taxon>
        <taxon>Durocryptodira</taxon>
        <taxon>Testudinoidea</taxon>
        <taxon>Testudinidae</taxon>
        <taxon>Gopherus</taxon>
    </lineage>
</organism>
<reference evidence="10" key="2">
    <citation type="submission" date="2025-08" db="UniProtKB">
        <authorList>
            <consortium name="Ensembl"/>
        </authorList>
    </citation>
    <scope>IDENTIFICATION</scope>
</reference>
<comment type="subcellular location">
    <subcellularLocation>
        <location evidence="1 7">Nucleus</location>
    </subcellularLocation>
</comment>
<dbReference type="GO" id="GO:0007179">
    <property type="term" value="P:transforming growth factor beta receptor signaling pathway"/>
    <property type="evidence" value="ECO:0007669"/>
    <property type="project" value="TreeGrafter"/>
</dbReference>
<dbReference type="CDD" id="cd20022">
    <property type="entry name" value="FH_FOXH"/>
    <property type="match status" value="1"/>
</dbReference>